<dbReference type="PROSITE" id="PS51337">
    <property type="entry name" value="B12_BINDING_NTER"/>
    <property type="match status" value="1"/>
</dbReference>
<keyword evidence="9 21" id="KW-0028">Amino-acid biosynthesis</keyword>
<keyword evidence="14" id="KW-0677">Repeat</keyword>
<dbReference type="PROSITE" id="PS50970">
    <property type="entry name" value="HCY"/>
    <property type="match status" value="1"/>
</dbReference>
<evidence type="ECO:0000256" key="20">
    <source>
        <dbReference type="NCBIfam" id="TIGR02082"/>
    </source>
</evidence>
<evidence type="ECO:0000256" key="13">
    <source>
        <dbReference type="ARBA" id="ARBA00022723"/>
    </source>
</evidence>
<dbReference type="RefSeq" id="WP_376831184.1">
    <property type="nucleotide sequence ID" value="NZ_JBHLWR010000006.1"/>
</dbReference>
<dbReference type="PANTHER" id="PTHR45833">
    <property type="entry name" value="METHIONINE SYNTHASE"/>
    <property type="match status" value="1"/>
</dbReference>
<dbReference type="Gene3D" id="3.20.20.330">
    <property type="entry name" value="Homocysteine-binding-like domain"/>
    <property type="match status" value="1"/>
</dbReference>
<dbReference type="Pfam" id="PF02607">
    <property type="entry name" value="B12-binding_2"/>
    <property type="match status" value="1"/>
</dbReference>
<evidence type="ECO:0000256" key="21">
    <source>
        <dbReference type="PIRNR" id="PIRNR000381"/>
    </source>
</evidence>
<evidence type="ECO:0000259" key="27">
    <source>
        <dbReference type="PROSITE" id="PS51337"/>
    </source>
</evidence>
<accession>A0ABV7LGE3</accession>
<dbReference type="InterPro" id="IPR033706">
    <property type="entry name" value="Met_synthase_B12-bd"/>
</dbReference>
<evidence type="ECO:0000256" key="11">
    <source>
        <dbReference type="ARBA" id="ARBA00022679"/>
    </source>
</evidence>
<evidence type="ECO:0000259" key="24">
    <source>
        <dbReference type="PROSITE" id="PS50972"/>
    </source>
</evidence>
<comment type="caution">
    <text evidence="28">The sequence shown here is derived from an EMBL/GenBank/DDBJ whole genome shotgun (WGS) entry which is preliminary data.</text>
</comment>
<dbReference type="SUPFAM" id="SSF52242">
    <property type="entry name" value="Cobalamin (vitamin B12)-binding domain"/>
    <property type="match status" value="1"/>
</dbReference>
<dbReference type="InterPro" id="IPR006158">
    <property type="entry name" value="Cobalamin-bd"/>
</dbReference>
<comment type="pathway">
    <text evidence="4 21">Amino-acid biosynthesis; L-methionine biosynthesis via de novo pathway; L-methionine from L-homocysteine (MetH route): step 1/1.</text>
</comment>
<comment type="catalytic activity">
    <reaction evidence="1 21">
        <text>(6S)-5-methyl-5,6,7,8-tetrahydrofolate + L-homocysteine = (6S)-5,6,7,8-tetrahydrofolate + L-methionine</text>
        <dbReference type="Rhea" id="RHEA:11172"/>
        <dbReference type="ChEBI" id="CHEBI:18608"/>
        <dbReference type="ChEBI" id="CHEBI:57453"/>
        <dbReference type="ChEBI" id="CHEBI:57844"/>
        <dbReference type="ChEBI" id="CHEBI:58199"/>
        <dbReference type="EC" id="2.1.1.13"/>
    </reaction>
</comment>
<dbReference type="InterPro" id="IPR003759">
    <property type="entry name" value="Cbl-bd_cap"/>
</dbReference>
<evidence type="ECO:0000256" key="5">
    <source>
        <dbReference type="ARBA" id="ARBA00010398"/>
    </source>
</evidence>
<keyword evidence="15 21" id="KW-0862">Zinc</keyword>
<dbReference type="PROSITE" id="PS50974">
    <property type="entry name" value="ADOMET_ACTIVATION"/>
    <property type="match status" value="1"/>
</dbReference>
<evidence type="ECO:0000256" key="3">
    <source>
        <dbReference type="ARBA" id="ARBA00001956"/>
    </source>
</evidence>
<evidence type="ECO:0000259" key="25">
    <source>
        <dbReference type="PROSITE" id="PS50974"/>
    </source>
</evidence>
<feature type="binding site" evidence="22">
    <location>
        <position position="329"/>
    </location>
    <ligand>
        <name>Zn(2+)</name>
        <dbReference type="ChEBI" id="CHEBI:29105"/>
    </ligand>
</feature>
<dbReference type="InterPro" id="IPR036724">
    <property type="entry name" value="Cobalamin-bd_sf"/>
</dbReference>
<dbReference type="Gene3D" id="1.10.288.10">
    <property type="entry name" value="Cobalamin-dependent Methionine Synthase, domain 2"/>
    <property type="match status" value="1"/>
</dbReference>
<evidence type="ECO:0000259" key="26">
    <source>
        <dbReference type="PROSITE" id="PS51332"/>
    </source>
</evidence>
<evidence type="ECO:0000256" key="7">
    <source>
        <dbReference type="ARBA" id="ARBA00013998"/>
    </source>
</evidence>
<dbReference type="PROSITE" id="PS51332">
    <property type="entry name" value="B12_BINDING"/>
    <property type="match status" value="1"/>
</dbReference>
<keyword evidence="10 21" id="KW-0846">Cobalamin</keyword>
<comment type="similarity">
    <text evidence="5">Belongs to the vitamin-B12 dependent methionine synthase family.</text>
</comment>
<dbReference type="InterPro" id="IPR011005">
    <property type="entry name" value="Dihydropteroate_synth-like_sf"/>
</dbReference>
<organism evidence="28 29">
    <name type="scientific">Camelimonas abortus</name>
    <dbReference type="NCBI Taxonomy" id="1017184"/>
    <lineage>
        <taxon>Bacteria</taxon>
        <taxon>Pseudomonadati</taxon>
        <taxon>Pseudomonadota</taxon>
        <taxon>Alphaproteobacteria</taxon>
        <taxon>Hyphomicrobiales</taxon>
        <taxon>Chelatococcaceae</taxon>
        <taxon>Camelimonas</taxon>
    </lineage>
</organism>
<dbReference type="InterPro" id="IPR004223">
    <property type="entry name" value="VitB12-dep_Met_synth_activ_dom"/>
</dbReference>
<evidence type="ECO:0000313" key="29">
    <source>
        <dbReference type="Proteomes" id="UP001595536"/>
    </source>
</evidence>
<dbReference type="Pfam" id="PF02965">
    <property type="entry name" value="Met_synt_B12"/>
    <property type="match status" value="1"/>
</dbReference>
<keyword evidence="17 21" id="KW-0170">Cobalt</keyword>
<dbReference type="CDD" id="cd00740">
    <property type="entry name" value="MeTr"/>
    <property type="match status" value="1"/>
</dbReference>
<dbReference type="SUPFAM" id="SSF51717">
    <property type="entry name" value="Dihydropteroate synthetase-like"/>
    <property type="match status" value="1"/>
</dbReference>
<keyword evidence="13 21" id="KW-0479">Metal-binding</keyword>
<dbReference type="InterPro" id="IPR011822">
    <property type="entry name" value="MetH"/>
</dbReference>
<evidence type="ECO:0000256" key="12">
    <source>
        <dbReference type="ARBA" id="ARBA00022691"/>
    </source>
</evidence>
<feature type="binding site" evidence="22">
    <location>
        <position position="265"/>
    </location>
    <ligand>
        <name>Zn(2+)</name>
        <dbReference type="ChEBI" id="CHEBI:29105"/>
    </ligand>
</feature>
<dbReference type="Gene3D" id="3.40.50.280">
    <property type="entry name" value="Cobalamin-binding domain"/>
    <property type="match status" value="1"/>
</dbReference>
<dbReference type="InterPro" id="IPR050554">
    <property type="entry name" value="Met_Synthase/Corrinoid"/>
</dbReference>
<dbReference type="InterPro" id="IPR036594">
    <property type="entry name" value="Meth_synthase_dom"/>
</dbReference>
<feature type="domain" description="B12-binding" evidence="26">
    <location>
        <begin position="764"/>
        <end position="900"/>
    </location>
</feature>
<dbReference type="Proteomes" id="UP001595536">
    <property type="component" value="Unassembled WGS sequence"/>
</dbReference>
<evidence type="ECO:0000256" key="1">
    <source>
        <dbReference type="ARBA" id="ARBA00001700"/>
    </source>
</evidence>
<dbReference type="EC" id="2.1.1.13" evidence="6 20"/>
<dbReference type="SUPFAM" id="SSF56507">
    <property type="entry name" value="Methionine synthase activation domain-like"/>
    <property type="match status" value="1"/>
</dbReference>
<evidence type="ECO:0000256" key="18">
    <source>
        <dbReference type="ARBA" id="ARBA00025552"/>
    </source>
</evidence>
<evidence type="ECO:0000259" key="23">
    <source>
        <dbReference type="PROSITE" id="PS50970"/>
    </source>
</evidence>
<dbReference type="GO" id="GO:0032259">
    <property type="term" value="P:methylation"/>
    <property type="evidence" value="ECO:0007669"/>
    <property type="project" value="UniProtKB-KW"/>
</dbReference>
<protein>
    <recommendedName>
        <fullName evidence="7 20">Methionine synthase</fullName>
        <ecNumber evidence="6 20">2.1.1.13</ecNumber>
    </recommendedName>
    <alternativeName>
        <fullName evidence="19 21">5-methyltetrahydrofolate--homocysteine methyltransferase</fullName>
    </alternativeName>
</protein>
<dbReference type="InterPro" id="IPR037010">
    <property type="entry name" value="VitB12-dep_Met_synth_activ_sf"/>
</dbReference>
<evidence type="ECO:0000256" key="14">
    <source>
        <dbReference type="ARBA" id="ARBA00022737"/>
    </source>
</evidence>
<dbReference type="SMART" id="SM01018">
    <property type="entry name" value="B12-binding_2"/>
    <property type="match status" value="1"/>
</dbReference>
<dbReference type="PIRSF" id="PIRSF000381">
    <property type="entry name" value="MetH"/>
    <property type="match status" value="1"/>
</dbReference>
<dbReference type="NCBIfam" id="NF007024">
    <property type="entry name" value="PRK09490.1"/>
    <property type="match status" value="1"/>
</dbReference>
<dbReference type="Gene3D" id="3.20.20.20">
    <property type="entry name" value="Dihydropteroate synthase-like"/>
    <property type="match status" value="1"/>
</dbReference>
<feature type="domain" description="Hcy-binding" evidence="23">
    <location>
        <begin position="24"/>
        <end position="343"/>
    </location>
</feature>
<dbReference type="InterPro" id="IPR000489">
    <property type="entry name" value="Pterin-binding_dom"/>
</dbReference>
<proteinExistence type="inferred from homology"/>
<keyword evidence="12 21" id="KW-0949">S-adenosyl-L-methionine</keyword>
<feature type="binding site" evidence="22">
    <location>
        <position position="328"/>
    </location>
    <ligand>
        <name>Zn(2+)</name>
        <dbReference type="ChEBI" id="CHEBI:29105"/>
    </ligand>
</feature>
<gene>
    <name evidence="28" type="primary">metH</name>
    <name evidence="28" type="ORF">ACFOEX_10850</name>
</gene>
<evidence type="ECO:0000256" key="15">
    <source>
        <dbReference type="ARBA" id="ARBA00022833"/>
    </source>
</evidence>
<evidence type="ECO:0000256" key="19">
    <source>
        <dbReference type="ARBA" id="ARBA00031040"/>
    </source>
</evidence>
<dbReference type="InterPro" id="IPR036589">
    <property type="entry name" value="HCY_dom_sf"/>
</dbReference>
<dbReference type="CDD" id="cd02069">
    <property type="entry name" value="methionine_synthase_B12_BD"/>
    <property type="match status" value="1"/>
</dbReference>
<evidence type="ECO:0000313" key="28">
    <source>
        <dbReference type="EMBL" id="MFC3266844.1"/>
    </source>
</evidence>
<dbReference type="PROSITE" id="PS50972">
    <property type="entry name" value="PTERIN_BINDING"/>
    <property type="match status" value="1"/>
</dbReference>
<feature type="domain" description="Pterin-binding" evidence="24">
    <location>
        <begin position="374"/>
        <end position="635"/>
    </location>
</feature>
<keyword evidence="16 21" id="KW-0486">Methionine biosynthesis</keyword>
<name>A0ABV7LGE3_9HYPH</name>
<comment type="cofactor">
    <cofactor evidence="3 21">
        <name>methylcob(III)alamin</name>
        <dbReference type="ChEBI" id="CHEBI:28115"/>
    </cofactor>
</comment>
<dbReference type="GO" id="GO:0008705">
    <property type="term" value="F:methionine synthase activity"/>
    <property type="evidence" value="ECO:0007669"/>
    <property type="project" value="UniProtKB-EC"/>
</dbReference>
<dbReference type="Pfam" id="PF00809">
    <property type="entry name" value="Pterin_bind"/>
    <property type="match status" value="1"/>
</dbReference>
<dbReference type="InterPro" id="IPR003726">
    <property type="entry name" value="HCY_dom"/>
</dbReference>
<dbReference type="SUPFAM" id="SSF47644">
    <property type="entry name" value="Methionine synthase domain"/>
    <property type="match status" value="1"/>
</dbReference>
<evidence type="ECO:0000256" key="8">
    <source>
        <dbReference type="ARBA" id="ARBA00022603"/>
    </source>
</evidence>
<sequence>MTQTTTTASAAPAGARPADGDAVLAALDAAARERILVLDGAMGTMIQGRNFTEADFRGERFRDHPLDLKGNNDVLVLTQPEAIRDIHLAYFMAGADIVETNTFSGTAIAQADYGLQDVVYELNVAGARVALEAAAEAERRDGRRRFVAGAVGPTNRTLSISPDVNNPGYRAVTFDGVRDAYAGQIRGLVDGGVHILLIETIFDTLNAKAAVAAAEQVFAERGVRLPVMISGTITDLSGRTLSGQTPEAFWISLAHARPFSIGLNCALGAREMRAHIQELSRVADTFVCAYPNAGLPNEFGLYDESPEAMAALVGEFAGAGLVNIVGGCCGTTPAHIAAIARAVAGKAPRQVPAIERRLRLSGLEPFTLTDDIPFVNVGERTNVTGSARFRKLVTAGDYAAALEVARDQVASGAQIIDVNMDEGLLDSKQAMTDFLNLLAAEPDIARVPVMVDSSKFEVIEAGLKCLQGKGVVNSISLKEGEEKFVEEARIVRAYGAAVVVMAFDEQGQADTAERKVAIAARAYRILTEQVGFPPEDIIFDPNIFAVATGIEEHNNYGVDFIEATRAIRQTLPYAHVSGGVSNLSFSFRGNEPVREAMHAVFLYHAIRAGMDMGIVNAGQLAVYDEIDPELREACEDVVLNRRPDATERLMDVAERYRGGAGRKAREADLTWRTWPVEKRLEHALVNGVAEYVAEDVEEARLKAARPLDVIEGPLMAGMGVVGDLFGSGRMFLPQVVKSARVMKQAVACLLPYMEAGKTDARGSAGKVLLATVKGDVHDIGKNIVGVVLACNNYEVIDLGVMVPAAKILETARKEQVDVIGLSGLITPSLDEMAHVAAEMEREGFDIPLLIGGATTSRVHTAVKIHPNYRRGQAVYVPDASRAVGVVSSLLSDAQAADFVAAVRAEYEKVAGAHASAEADRRRMPLAKARENALRLDWSAWTPVKPAFLGERVFSSYDLAELARYIDWTPFFQTWELKGRFPAILEDEKQGAAARQLYADAQALLERIIGERWFTPRAVIGFWPANSVGDDIRLYAGESRNETLATFHTLRQQLAKRDGRPSLALADFVAPEGSGKADYIGGFVVTAGPEEDRIARRFEGANDDYSSIMVKALADRIAEAFAERMHERVRKEFWGYAPDENFTNDELIQEKYAGIRPAPGYPAQPDHTEKATLFRLLQAEKRIGVKLTESYAMWPGASVSGLYIAHPQSYYFGVARVERDQAEDYARRKGMDLAEVERWLAPVLNYDPARHRGEG</sequence>
<dbReference type="SUPFAM" id="SSF82282">
    <property type="entry name" value="Homocysteine S-methyltransferase"/>
    <property type="match status" value="1"/>
</dbReference>
<evidence type="ECO:0000256" key="17">
    <source>
        <dbReference type="ARBA" id="ARBA00023285"/>
    </source>
</evidence>
<evidence type="ECO:0000256" key="4">
    <source>
        <dbReference type="ARBA" id="ARBA00005178"/>
    </source>
</evidence>
<evidence type="ECO:0000256" key="16">
    <source>
        <dbReference type="ARBA" id="ARBA00023167"/>
    </source>
</evidence>
<keyword evidence="11 21" id="KW-0808">Transferase</keyword>
<comment type="domain">
    <text evidence="21">Modular enzyme with four functionally distinct domains. The isolated Hcy-binding domain catalyzes methyl transfer from free methylcobalamin to homocysteine. The Hcy-binding domain in association with the pterin-binding domain catalyzes the methylation of cob(I)alamin by methyltetrahydrofolate and the methylation of homocysteine. The B12-binding domain binds the cofactor. The AdoMet activation domain binds S-adenosyl-L-methionine. Under aerobic conditions cob(I)alamin can be converted to inactive cob(II)alamin. Reductive methylation by S-adenosyl-L-methionine and flavodoxin regenerates methylcobalamin.</text>
</comment>
<evidence type="ECO:0000256" key="6">
    <source>
        <dbReference type="ARBA" id="ARBA00012032"/>
    </source>
</evidence>
<comment type="cofactor">
    <cofactor evidence="2 21 22">
        <name>Zn(2+)</name>
        <dbReference type="ChEBI" id="CHEBI:29105"/>
    </cofactor>
</comment>
<dbReference type="PANTHER" id="PTHR45833:SF1">
    <property type="entry name" value="METHIONINE SYNTHASE"/>
    <property type="match status" value="1"/>
</dbReference>
<dbReference type="Gene3D" id="3.10.196.10">
    <property type="entry name" value="Vitamin B12-dependent methionine synthase, activation domain"/>
    <property type="match status" value="1"/>
</dbReference>
<dbReference type="Pfam" id="PF02310">
    <property type="entry name" value="B12-binding"/>
    <property type="match status" value="1"/>
</dbReference>
<reference evidence="29" key="1">
    <citation type="journal article" date="2019" name="Int. J. Syst. Evol. Microbiol.">
        <title>The Global Catalogue of Microorganisms (GCM) 10K type strain sequencing project: providing services to taxonomists for standard genome sequencing and annotation.</title>
        <authorList>
            <consortium name="The Broad Institute Genomics Platform"/>
            <consortium name="The Broad Institute Genome Sequencing Center for Infectious Disease"/>
            <person name="Wu L."/>
            <person name="Ma J."/>
        </authorList>
    </citation>
    <scope>NUCLEOTIDE SEQUENCE [LARGE SCALE GENOMIC DNA]</scope>
    <source>
        <strain evidence="29">CCM 7941</strain>
    </source>
</reference>
<dbReference type="Gene3D" id="1.10.1240.10">
    <property type="entry name" value="Methionine synthase domain"/>
    <property type="match status" value="1"/>
</dbReference>
<dbReference type="NCBIfam" id="TIGR02082">
    <property type="entry name" value="metH"/>
    <property type="match status" value="1"/>
</dbReference>
<comment type="function">
    <text evidence="18 21">Catalyzes the transfer of a methyl group from methyl-cobalamin to homocysteine, yielding enzyme-bound cob(I)alamin and methionine. Subsequently, remethylates the cofactor using methyltetrahydrofolate.</text>
</comment>
<evidence type="ECO:0000256" key="10">
    <source>
        <dbReference type="ARBA" id="ARBA00022628"/>
    </source>
</evidence>
<evidence type="ECO:0000256" key="2">
    <source>
        <dbReference type="ARBA" id="ARBA00001947"/>
    </source>
</evidence>
<dbReference type="EMBL" id="JBHRUV010000059">
    <property type="protein sequence ID" value="MFC3266844.1"/>
    <property type="molecule type" value="Genomic_DNA"/>
</dbReference>
<keyword evidence="8 21" id="KW-0489">Methyltransferase</keyword>
<evidence type="ECO:0000256" key="22">
    <source>
        <dbReference type="PROSITE-ProRule" id="PRU00333"/>
    </source>
</evidence>
<feature type="domain" description="B12-binding N-terminal" evidence="27">
    <location>
        <begin position="667"/>
        <end position="761"/>
    </location>
</feature>
<dbReference type="Pfam" id="PF02574">
    <property type="entry name" value="S-methyl_trans"/>
    <property type="match status" value="1"/>
</dbReference>
<evidence type="ECO:0000256" key="9">
    <source>
        <dbReference type="ARBA" id="ARBA00022605"/>
    </source>
</evidence>
<keyword evidence="29" id="KW-1185">Reference proteome</keyword>
<feature type="domain" description="AdoMet activation" evidence="25">
    <location>
        <begin position="916"/>
        <end position="1248"/>
    </location>
</feature>